<dbReference type="UniPathway" id="UPA00098">
    <property type="reaction ID" value="UER00361"/>
</dbReference>
<reference evidence="16 17" key="1">
    <citation type="submission" date="2018-01" db="EMBL/GenBank/DDBJ databases">
        <title>Genome sequence of a Cantenovulum-like bacteria.</title>
        <authorList>
            <person name="Tan W.R."/>
            <person name="Lau N.-S."/>
            <person name="Go F."/>
            <person name="Amirul A.-A.A."/>
        </authorList>
    </citation>
    <scope>NUCLEOTIDE SEQUENCE [LARGE SCALE GENOMIC DNA]</scope>
    <source>
        <strain evidence="16 17">CCB-QB4</strain>
    </source>
</reference>
<evidence type="ECO:0000256" key="6">
    <source>
        <dbReference type="ARBA" id="ARBA00022857"/>
    </source>
</evidence>
<evidence type="ECO:0000256" key="5">
    <source>
        <dbReference type="ARBA" id="ARBA00022650"/>
    </source>
</evidence>
<evidence type="ECO:0000313" key="16">
    <source>
        <dbReference type="EMBL" id="AWB67486.1"/>
    </source>
</evidence>
<comment type="subcellular location">
    <subcellularLocation>
        <location evidence="10">Cytoplasm</location>
    </subcellularLocation>
</comment>
<evidence type="ECO:0000256" key="11">
    <source>
        <dbReference type="NCBIfam" id="TIGR00112"/>
    </source>
</evidence>
<protein>
    <recommendedName>
        <fullName evidence="10 11">Pyrroline-5-carboxylate reductase</fullName>
        <shortName evidence="10">P5C reductase</shortName>
        <shortName evidence="10">P5CR</shortName>
        <ecNumber evidence="10 11">1.5.1.2</ecNumber>
    </recommendedName>
    <alternativeName>
        <fullName evidence="10">PCA reductase</fullName>
    </alternativeName>
</protein>
<dbReference type="KEGG" id="cate:C2869_14020"/>
<keyword evidence="5 10" id="KW-0641">Proline biosynthesis</keyword>
<evidence type="ECO:0000256" key="3">
    <source>
        <dbReference type="ARBA" id="ARBA00022490"/>
    </source>
</evidence>
<evidence type="ECO:0000256" key="9">
    <source>
        <dbReference type="ARBA" id="ARBA00052690"/>
    </source>
</evidence>
<dbReference type="FunFam" id="1.10.3730.10:FF:000001">
    <property type="entry name" value="Pyrroline-5-carboxylate reductase"/>
    <property type="match status" value="1"/>
</dbReference>
<dbReference type="Pfam" id="PF14748">
    <property type="entry name" value="P5CR_dimer"/>
    <property type="match status" value="1"/>
</dbReference>
<evidence type="ECO:0000256" key="10">
    <source>
        <dbReference type="HAMAP-Rule" id="MF_01925"/>
    </source>
</evidence>
<evidence type="ECO:0000256" key="1">
    <source>
        <dbReference type="ARBA" id="ARBA00005205"/>
    </source>
</evidence>
<dbReference type="EMBL" id="CP026604">
    <property type="protein sequence ID" value="AWB67486.1"/>
    <property type="molecule type" value="Genomic_DNA"/>
</dbReference>
<keyword evidence="17" id="KW-1185">Reference proteome</keyword>
<dbReference type="RefSeq" id="WP_108603533.1">
    <property type="nucleotide sequence ID" value="NZ_CP026604.1"/>
</dbReference>
<dbReference type="GO" id="GO:0004735">
    <property type="term" value="F:pyrroline-5-carboxylate reductase activity"/>
    <property type="evidence" value="ECO:0007669"/>
    <property type="project" value="UniProtKB-UniRule"/>
</dbReference>
<evidence type="ECO:0000256" key="2">
    <source>
        <dbReference type="ARBA" id="ARBA00005525"/>
    </source>
</evidence>
<dbReference type="InterPro" id="IPR000304">
    <property type="entry name" value="Pyrroline-COOH_reductase"/>
</dbReference>
<proteinExistence type="inferred from homology"/>
<dbReference type="HAMAP" id="MF_01925">
    <property type="entry name" value="P5C_reductase"/>
    <property type="match status" value="1"/>
</dbReference>
<keyword evidence="7 10" id="KW-0560">Oxidoreductase</keyword>
<dbReference type="AlphaFoldDB" id="A0A2S0VTE1"/>
<dbReference type="NCBIfam" id="TIGR00112">
    <property type="entry name" value="proC"/>
    <property type="match status" value="1"/>
</dbReference>
<name>A0A2S0VTE1_9ALTE</name>
<organism evidence="16 17">
    <name type="scientific">Saccharobesus litoralis</name>
    <dbReference type="NCBI Taxonomy" id="2172099"/>
    <lineage>
        <taxon>Bacteria</taxon>
        <taxon>Pseudomonadati</taxon>
        <taxon>Pseudomonadota</taxon>
        <taxon>Gammaproteobacteria</taxon>
        <taxon>Alteromonadales</taxon>
        <taxon>Alteromonadaceae</taxon>
        <taxon>Saccharobesus</taxon>
    </lineage>
</organism>
<dbReference type="PROSITE" id="PS00521">
    <property type="entry name" value="P5CR"/>
    <property type="match status" value="1"/>
</dbReference>
<evidence type="ECO:0000259" key="14">
    <source>
        <dbReference type="Pfam" id="PF03807"/>
    </source>
</evidence>
<dbReference type="InterPro" id="IPR053790">
    <property type="entry name" value="P5CR-like_CS"/>
</dbReference>
<evidence type="ECO:0000256" key="13">
    <source>
        <dbReference type="RuleBase" id="RU003903"/>
    </source>
</evidence>
<dbReference type="InterPro" id="IPR036291">
    <property type="entry name" value="NAD(P)-bd_dom_sf"/>
</dbReference>
<dbReference type="InterPro" id="IPR029036">
    <property type="entry name" value="P5CR_dimer"/>
</dbReference>
<dbReference type="PIRSF" id="PIRSF000193">
    <property type="entry name" value="Pyrrol-5-carb_rd"/>
    <property type="match status" value="1"/>
</dbReference>
<comment type="similarity">
    <text evidence="2 10 13">Belongs to the pyrroline-5-carboxylate reductase family.</text>
</comment>
<evidence type="ECO:0000256" key="7">
    <source>
        <dbReference type="ARBA" id="ARBA00023002"/>
    </source>
</evidence>
<feature type="binding site" evidence="12">
    <location>
        <begin position="70"/>
        <end position="73"/>
    </location>
    <ligand>
        <name>NADP(+)</name>
        <dbReference type="ChEBI" id="CHEBI:58349"/>
    </ligand>
</feature>
<evidence type="ECO:0000256" key="12">
    <source>
        <dbReference type="PIRSR" id="PIRSR000193-1"/>
    </source>
</evidence>
<evidence type="ECO:0000259" key="15">
    <source>
        <dbReference type="Pfam" id="PF14748"/>
    </source>
</evidence>
<keyword evidence="6 10" id="KW-0521">NADP</keyword>
<comment type="pathway">
    <text evidence="1 10 13">Amino-acid biosynthesis; L-proline biosynthesis; L-proline from L-glutamate 5-semialdehyde: step 1/1.</text>
</comment>
<feature type="domain" description="Pyrroline-5-carboxylate reductase catalytic N-terminal" evidence="14">
    <location>
        <begin position="6"/>
        <end position="104"/>
    </location>
</feature>
<keyword evidence="3 10" id="KW-0963">Cytoplasm</keyword>
<dbReference type="Gene3D" id="3.40.50.720">
    <property type="entry name" value="NAD(P)-binding Rossmann-like Domain"/>
    <property type="match status" value="1"/>
</dbReference>
<dbReference type="PANTHER" id="PTHR11645:SF0">
    <property type="entry name" value="PYRROLINE-5-CARBOXYLATE REDUCTASE 3"/>
    <property type="match status" value="1"/>
</dbReference>
<dbReference type="OrthoDB" id="9805754at2"/>
<feature type="binding site" evidence="12">
    <location>
        <position position="57"/>
    </location>
    <ligand>
        <name>NADPH</name>
        <dbReference type="ChEBI" id="CHEBI:57783"/>
    </ligand>
</feature>
<dbReference type="SUPFAM" id="SSF51735">
    <property type="entry name" value="NAD(P)-binding Rossmann-fold domains"/>
    <property type="match status" value="1"/>
</dbReference>
<dbReference type="GO" id="GO:0055129">
    <property type="term" value="P:L-proline biosynthetic process"/>
    <property type="evidence" value="ECO:0007669"/>
    <property type="project" value="UniProtKB-UniRule"/>
</dbReference>
<feature type="domain" description="Pyrroline-5-carboxylate reductase dimerisation" evidence="15">
    <location>
        <begin position="169"/>
        <end position="274"/>
    </location>
</feature>
<dbReference type="InterPro" id="IPR028939">
    <property type="entry name" value="P5C_Rdtase_cat_N"/>
</dbReference>
<dbReference type="InterPro" id="IPR008927">
    <property type="entry name" value="6-PGluconate_DH-like_C_sf"/>
</dbReference>
<dbReference type="GO" id="GO:0005737">
    <property type="term" value="C:cytoplasm"/>
    <property type="evidence" value="ECO:0007669"/>
    <property type="project" value="UniProtKB-SubCell"/>
</dbReference>
<dbReference type="PANTHER" id="PTHR11645">
    <property type="entry name" value="PYRROLINE-5-CARBOXYLATE REDUCTASE"/>
    <property type="match status" value="1"/>
</dbReference>
<evidence type="ECO:0000313" key="17">
    <source>
        <dbReference type="Proteomes" id="UP000244441"/>
    </source>
</evidence>
<comment type="function">
    <text evidence="10">Catalyzes the reduction of 1-pyrroline-5-carboxylate (PCA) to L-proline.</text>
</comment>
<feature type="binding site" evidence="12">
    <location>
        <begin position="9"/>
        <end position="14"/>
    </location>
    <ligand>
        <name>NADP(+)</name>
        <dbReference type="ChEBI" id="CHEBI:58349"/>
    </ligand>
</feature>
<dbReference type="Gene3D" id="1.10.3730.10">
    <property type="entry name" value="ProC C-terminal domain-like"/>
    <property type="match status" value="1"/>
</dbReference>
<dbReference type="SUPFAM" id="SSF48179">
    <property type="entry name" value="6-phosphogluconate dehydrogenase C-terminal domain-like"/>
    <property type="match status" value="1"/>
</dbReference>
<comment type="catalytic activity">
    <reaction evidence="9 10 13">
        <text>L-proline + NADP(+) = (S)-1-pyrroline-5-carboxylate + NADPH + 2 H(+)</text>
        <dbReference type="Rhea" id="RHEA:14109"/>
        <dbReference type="ChEBI" id="CHEBI:15378"/>
        <dbReference type="ChEBI" id="CHEBI:17388"/>
        <dbReference type="ChEBI" id="CHEBI:57783"/>
        <dbReference type="ChEBI" id="CHEBI:58349"/>
        <dbReference type="ChEBI" id="CHEBI:60039"/>
        <dbReference type="EC" id="1.5.1.2"/>
    </reaction>
</comment>
<dbReference type="Proteomes" id="UP000244441">
    <property type="component" value="Chromosome"/>
</dbReference>
<comment type="catalytic activity">
    <reaction evidence="8 10">
        <text>L-proline + NAD(+) = (S)-1-pyrroline-5-carboxylate + NADH + 2 H(+)</text>
        <dbReference type="Rhea" id="RHEA:14105"/>
        <dbReference type="ChEBI" id="CHEBI:15378"/>
        <dbReference type="ChEBI" id="CHEBI:17388"/>
        <dbReference type="ChEBI" id="CHEBI:57540"/>
        <dbReference type="ChEBI" id="CHEBI:57945"/>
        <dbReference type="ChEBI" id="CHEBI:60039"/>
        <dbReference type="EC" id="1.5.1.2"/>
    </reaction>
</comment>
<evidence type="ECO:0000256" key="8">
    <source>
        <dbReference type="ARBA" id="ARBA00050547"/>
    </source>
</evidence>
<keyword evidence="4 10" id="KW-0028">Amino-acid biosynthesis</keyword>
<gene>
    <name evidence="10" type="primary">proC</name>
    <name evidence="16" type="ORF">C2869_14020</name>
</gene>
<dbReference type="FunFam" id="3.40.50.720:FF:000105">
    <property type="entry name" value="Pyrroline-5-carboxylate reductase"/>
    <property type="match status" value="1"/>
</dbReference>
<sequence>MNIKNIAFIGAGNMSKSIIGGLVEKGYPANNITAANPSQGKLDALQTAFNINITQDNLNAVTNADVVVLAVKPQLMNEMLQRLTQDANQAKLDLSKKLFISIAAGLPVARLNEMLGAEHQIIRTMPNTPSLLGLGMTGLYAPQNISVEDKTFANDLMAAVGQTAWVEDEAGIDKIIAVAGSAPAYFFLFMESLEQEAKALGFSDTDARNIVQQVALGSAQMVCHNQEVSLADLRAQVTSKGGTTAEAIKVFEDQGLRDISKQAMHAAIKRAEEMAKLF</sequence>
<accession>A0A2S0VTE1</accession>
<dbReference type="EC" id="1.5.1.2" evidence="10 11"/>
<evidence type="ECO:0000256" key="4">
    <source>
        <dbReference type="ARBA" id="ARBA00022605"/>
    </source>
</evidence>
<dbReference type="Pfam" id="PF03807">
    <property type="entry name" value="F420_oxidored"/>
    <property type="match status" value="1"/>
</dbReference>